<sequence>MNKRIPLGLRISIRPMLFAGNDAFRLRFAQILNKCSYDIMTLTVEFFFKELKVVHSEMQKVNDQLSAGSTVQELAELKEQMQIRLDKNKSENEKQKRQKYDHDTIDYERGRVYSWNRFDGIKRDT</sequence>
<dbReference type="Proteomes" id="UP000694892">
    <property type="component" value="Chromosome 8S"/>
</dbReference>
<reference evidence="3" key="1">
    <citation type="journal article" date="2016" name="Nature">
        <title>Genome evolution in the allotetraploid frog Xenopus laevis.</title>
        <authorList>
            <person name="Session A.M."/>
            <person name="Uno Y."/>
            <person name="Kwon T."/>
            <person name="Chapman J.A."/>
            <person name="Toyoda A."/>
            <person name="Takahashi S."/>
            <person name="Fukui A."/>
            <person name="Hikosaka A."/>
            <person name="Suzuki A."/>
            <person name="Kondo M."/>
            <person name="van Heeringen S.J."/>
            <person name="Quigley I."/>
            <person name="Heinz S."/>
            <person name="Ogino H."/>
            <person name="Ochi H."/>
            <person name="Hellsten U."/>
            <person name="Lyons J.B."/>
            <person name="Simakov O."/>
            <person name="Putnam N."/>
            <person name="Stites J."/>
            <person name="Kuroki Y."/>
            <person name="Tanaka T."/>
            <person name="Michiue T."/>
            <person name="Watanabe M."/>
            <person name="Bogdanovic O."/>
            <person name="Lister R."/>
            <person name="Georgiou G."/>
            <person name="Paranjpe S.S."/>
            <person name="van Kruijsbergen I."/>
            <person name="Shu S."/>
            <person name="Carlson J."/>
            <person name="Kinoshita T."/>
            <person name="Ohta Y."/>
            <person name="Mawaribuchi S."/>
            <person name="Jenkins J."/>
            <person name="Grimwood J."/>
            <person name="Schmutz J."/>
            <person name="Mitros T."/>
            <person name="Mozaffari S.V."/>
            <person name="Suzuki Y."/>
            <person name="Haramoto Y."/>
            <person name="Yamamoto T.S."/>
            <person name="Takagi C."/>
            <person name="Heald R."/>
            <person name="Miller K."/>
            <person name="Haudenschild C."/>
            <person name="Kitzman J."/>
            <person name="Nakayama T."/>
            <person name="Izutsu Y."/>
            <person name="Robert J."/>
            <person name="Fortriede J."/>
            <person name="Burns K."/>
            <person name="Lotay V."/>
            <person name="Karimi K."/>
            <person name="Yasuoka Y."/>
            <person name="Dichmann D.S."/>
            <person name="Flajnik M.F."/>
            <person name="Houston D.W."/>
            <person name="Shendure J."/>
            <person name="DuPasquier L."/>
            <person name="Vize P.D."/>
            <person name="Zorn A.M."/>
            <person name="Ito M."/>
            <person name="Marcotte E.M."/>
            <person name="Wallingford J.B."/>
            <person name="Ito Y."/>
            <person name="Asashima M."/>
            <person name="Ueno N."/>
            <person name="Matsuda Y."/>
            <person name="Veenstra G.J."/>
            <person name="Fujiyama A."/>
            <person name="Harland R.M."/>
            <person name="Taira M."/>
            <person name="Rokhsar D.S."/>
        </authorList>
    </citation>
    <scope>NUCLEOTIDE SEQUENCE [LARGE SCALE GENOMIC DNA]</scope>
    <source>
        <strain evidence="3">J</strain>
    </source>
</reference>
<name>A0A974C4W2_XENLA</name>
<keyword evidence="1" id="KW-0175">Coiled coil</keyword>
<dbReference type="AlphaFoldDB" id="A0A974C4W2"/>
<proteinExistence type="predicted"/>
<evidence type="ECO:0000256" key="1">
    <source>
        <dbReference type="SAM" id="Coils"/>
    </source>
</evidence>
<evidence type="ECO:0000313" key="2">
    <source>
        <dbReference type="EMBL" id="OCT66593.1"/>
    </source>
</evidence>
<evidence type="ECO:0000313" key="3">
    <source>
        <dbReference type="Proteomes" id="UP000694892"/>
    </source>
</evidence>
<protein>
    <submittedName>
        <fullName evidence="2">Uncharacterized protein</fullName>
    </submittedName>
</protein>
<feature type="coiled-coil region" evidence="1">
    <location>
        <begin position="71"/>
        <end position="98"/>
    </location>
</feature>
<gene>
    <name evidence="2" type="ORF">XELAEV_18042846mg</name>
</gene>
<dbReference type="EMBL" id="CM004481">
    <property type="protein sequence ID" value="OCT66593.1"/>
    <property type="molecule type" value="Genomic_DNA"/>
</dbReference>
<accession>A0A974C4W2</accession>
<organism evidence="2 3">
    <name type="scientific">Xenopus laevis</name>
    <name type="common">African clawed frog</name>
    <dbReference type="NCBI Taxonomy" id="8355"/>
    <lineage>
        <taxon>Eukaryota</taxon>
        <taxon>Metazoa</taxon>
        <taxon>Chordata</taxon>
        <taxon>Craniata</taxon>
        <taxon>Vertebrata</taxon>
        <taxon>Euteleostomi</taxon>
        <taxon>Amphibia</taxon>
        <taxon>Batrachia</taxon>
        <taxon>Anura</taxon>
        <taxon>Pipoidea</taxon>
        <taxon>Pipidae</taxon>
        <taxon>Xenopodinae</taxon>
        <taxon>Xenopus</taxon>
        <taxon>Xenopus</taxon>
    </lineage>
</organism>